<dbReference type="Proteomes" id="UP001431783">
    <property type="component" value="Unassembled WGS sequence"/>
</dbReference>
<evidence type="ECO:0000313" key="19">
    <source>
        <dbReference type="Proteomes" id="UP001431783"/>
    </source>
</evidence>
<name>A0AAW1V544_9CUCU</name>
<evidence type="ECO:0000256" key="12">
    <source>
        <dbReference type="ARBA" id="ARBA00042638"/>
    </source>
</evidence>
<dbReference type="PROSITE" id="PS00107">
    <property type="entry name" value="PROTEIN_KINASE_ATP"/>
    <property type="match status" value="1"/>
</dbReference>
<feature type="binding site" evidence="16">
    <location>
        <position position="649"/>
    </location>
    <ligand>
        <name>ATP</name>
        <dbReference type="ChEBI" id="CHEBI:30616"/>
    </ligand>
</feature>
<evidence type="ECO:0000256" key="14">
    <source>
        <dbReference type="ARBA" id="ARBA00049308"/>
    </source>
</evidence>
<dbReference type="AlphaFoldDB" id="A0AAW1V544"/>
<evidence type="ECO:0000313" key="18">
    <source>
        <dbReference type="EMBL" id="KAK9890374.1"/>
    </source>
</evidence>
<dbReference type="InterPro" id="IPR017441">
    <property type="entry name" value="Protein_kinase_ATP_BS"/>
</dbReference>
<comment type="caution">
    <text evidence="18">The sequence shown here is derived from an EMBL/GenBank/DDBJ whole genome shotgun (WGS) entry which is preliminary data.</text>
</comment>
<evidence type="ECO:0000256" key="5">
    <source>
        <dbReference type="ARBA" id="ARBA00022679"/>
    </source>
</evidence>
<keyword evidence="8 16" id="KW-0067">ATP-binding</keyword>
<dbReference type="GO" id="GO:0045743">
    <property type="term" value="P:positive regulation of fibroblast growth factor receptor signaling pathway"/>
    <property type="evidence" value="ECO:0007669"/>
    <property type="project" value="TreeGrafter"/>
</dbReference>
<accession>A0AAW1V544</accession>
<dbReference type="Pfam" id="PF00069">
    <property type="entry name" value="Pkinase"/>
    <property type="match status" value="1"/>
</dbReference>
<evidence type="ECO:0000256" key="3">
    <source>
        <dbReference type="ARBA" id="ARBA00022490"/>
    </source>
</evidence>
<dbReference type="EC" id="2.7.12.1" evidence="2"/>
<dbReference type="GO" id="GO:0043066">
    <property type="term" value="P:negative regulation of apoptotic process"/>
    <property type="evidence" value="ECO:0007669"/>
    <property type="project" value="TreeGrafter"/>
</dbReference>
<evidence type="ECO:0000256" key="4">
    <source>
        <dbReference type="ARBA" id="ARBA00022527"/>
    </source>
</evidence>
<keyword evidence="19" id="KW-1185">Reference proteome</keyword>
<dbReference type="EMBL" id="JARQZJ010000125">
    <property type="protein sequence ID" value="KAK9890374.1"/>
    <property type="molecule type" value="Genomic_DNA"/>
</dbReference>
<dbReference type="GO" id="GO:0044344">
    <property type="term" value="P:cellular response to fibroblast growth factor stimulus"/>
    <property type="evidence" value="ECO:0007669"/>
    <property type="project" value="TreeGrafter"/>
</dbReference>
<dbReference type="GO" id="GO:0004712">
    <property type="term" value="F:protein serine/threonine/tyrosine kinase activity"/>
    <property type="evidence" value="ECO:0007669"/>
    <property type="project" value="UniProtKB-EC"/>
</dbReference>
<evidence type="ECO:0000256" key="16">
    <source>
        <dbReference type="PROSITE-ProRule" id="PRU10141"/>
    </source>
</evidence>
<dbReference type="PANTHER" id="PTHR46392">
    <property type="entry name" value="DUAL SERINE/THREONINE AND TYROSINE PROTEIN KINASE"/>
    <property type="match status" value="1"/>
</dbReference>
<dbReference type="SMART" id="SM00220">
    <property type="entry name" value="S_TKc"/>
    <property type="match status" value="1"/>
</dbReference>
<dbReference type="InterPro" id="IPR011009">
    <property type="entry name" value="Kinase-like_dom_sf"/>
</dbReference>
<keyword evidence="4" id="KW-0723">Serine/threonine-protein kinase</keyword>
<reference evidence="18 19" key="1">
    <citation type="submission" date="2023-03" db="EMBL/GenBank/DDBJ databases">
        <title>Genome insight into feeding habits of ladybird beetles.</title>
        <authorList>
            <person name="Li H.-S."/>
            <person name="Huang Y.-H."/>
            <person name="Pang H."/>
        </authorList>
    </citation>
    <scope>NUCLEOTIDE SEQUENCE [LARGE SCALE GENOMIC DNA]</scope>
    <source>
        <strain evidence="18">SYSU_2023b</strain>
        <tissue evidence="18">Whole body</tissue>
    </source>
</reference>
<comment type="subcellular location">
    <subcellularLocation>
        <location evidence="1">Cytoplasm</location>
    </subcellularLocation>
</comment>
<dbReference type="Gene3D" id="1.10.510.10">
    <property type="entry name" value="Transferase(Phosphotransferase) domain 1"/>
    <property type="match status" value="1"/>
</dbReference>
<dbReference type="InterPro" id="IPR008271">
    <property type="entry name" value="Ser/Thr_kinase_AS"/>
</dbReference>
<evidence type="ECO:0000256" key="13">
    <source>
        <dbReference type="ARBA" id="ARBA00049003"/>
    </source>
</evidence>
<comment type="catalytic activity">
    <reaction evidence="14">
        <text>L-threonyl-[protein] + ATP = O-phospho-L-threonyl-[protein] + ADP + H(+)</text>
        <dbReference type="Rhea" id="RHEA:46608"/>
        <dbReference type="Rhea" id="RHEA-COMP:11060"/>
        <dbReference type="Rhea" id="RHEA-COMP:11605"/>
        <dbReference type="ChEBI" id="CHEBI:15378"/>
        <dbReference type="ChEBI" id="CHEBI:30013"/>
        <dbReference type="ChEBI" id="CHEBI:30616"/>
        <dbReference type="ChEBI" id="CHEBI:61977"/>
        <dbReference type="ChEBI" id="CHEBI:456216"/>
        <dbReference type="EC" id="2.7.12.1"/>
    </reaction>
</comment>
<dbReference type="GO" id="GO:0005524">
    <property type="term" value="F:ATP binding"/>
    <property type="evidence" value="ECO:0007669"/>
    <property type="project" value="UniProtKB-UniRule"/>
</dbReference>
<evidence type="ECO:0000256" key="9">
    <source>
        <dbReference type="ARBA" id="ARBA00023137"/>
    </source>
</evidence>
<gene>
    <name evidence="18" type="ORF">WA026_010467</name>
</gene>
<dbReference type="SUPFAM" id="SSF56112">
    <property type="entry name" value="Protein kinase-like (PK-like)"/>
    <property type="match status" value="1"/>
</dbReference>
<keyword evidence="5" id="KW-0808">Transferase</keyword>
<evidence type="ECO:0000256" key="15">
    <source>
        <dbReference type="ARBA" id="ARBA00051680"/>
    </source>
</evidence>
<evidence type="ECO:0000259" key="17">
    <source>
        <dbReference type="PROSITE" id="PS50011"/>
    </source>
</evidence>
<keyword evidence="7" id="KW-0418">Kinase</keyword>
<dbReference type="GO" id="GO:0005737">
    <property type="term" value="C:cytoplasm"/>
    <property type="evidence" value="ECO:0007669"/>
    <property type="project" value="UniProtKB-SubCell"/>
</dbReference>
<dbReference type="PANTHER" id="PTHR46392:SF1">
    <property type="entry name" value="DUAL SERINE_THREONINE AND TYROSINE PROTEIN KINASE"/>
    <property type="match status" value="1"/>
</dbReference>
<keyword evidence="9" id="KW-0829">Tyrosine-protein kinase</keyword>
<comment type="catalytic activity">
    <reaction evidence="13">
        <text>L-seryl-[protein] + ATP = O-phospho-L-seryl-[protein] + ADP + H(+)</text>
        <dbReference type="Rhea" id="RHEA:17989"/>
        <dbReference type="Rhea" id="RHEA-COMP:9863"/>
        <dbReference type="Rhea" id="RHEA-COMP:11604"/>
        <dbReference type="ChEBI" id="CHEBI:15378"/>
        <dbReference type="ChEBI" id="CHEBI:29999"/>
        <dbReference type="ChEBI" id="CHEBI:30616"/>
        <dbReference type="ChEBI" id="CHEBI:83421"/>
        <dbReference type="ChEBI" id="CHEBI:456216"/>
        <dbReference type="EC" id="2.7.12.1"/>
    </reaction>
</comment>
<dbReference type="InterPro" id="IPR000719">
    <property type="entry name" value="Prot_kinase_dom"/>
</dbReference>
<keyword evidence="6 16" id="KW-0547">Nucleotide-binding</keyword>
<dbReference type="GO" id="GO:0070374">
    <property type="term" value="P:positive regulation of ERK1 and ERK2 cascade"/>
    <property type="evidence" value="ECO:0007669"/>
    <property type="project" value="TreeGrafter"/>
</dbReference>
<evidence type="ECO:0000256" key="7">
    <source>
        <dbReference type="ARBA" id="ARBA00022777"/>
    </source>
</evidence>
<feature type="domain" description="Protein kinase" evidence="17">
    <location>
        <begin position="620"/>
        <end position="874"/>
    </location>
</feature>
<evidence type="ECO:0000256" key="10">
    <source>
        <dbReference type="ARBA" id="ARBA00040421"/>
    </source>
</evidence>
<evidence type="ECO:0000256" key="2">
    <source>
        <dbReference type="ARBA" id="ARBA00013203"/>
    </source>
</evidence>
<dbReference type="InterPro" id="IPR051302">
    <property type="entry name" value="Dual_SerThr-Tyr_Kinase"/>
</dbReference>
<evidence type="ECO:0000256" key="6">
    <source>
        <dbReference type="ARBA" id="ARBA00022741"/>
    </source>
</evidence>
<organism evidence="18 19">
    <name type="scientific">Henosepilachna vigintioctopunctata</name>
    <dbReference type="NCBI Taxonomy" id="420089"/>
    <lineage>
        <taxon>Eukaryota</taxon>
        <taxon>Metazoa</taxon>
        <taxon>Ecdysozoa</taxon>
        <taxon>Arthropoda</taxon>
        <taxon>Hexapoda</taxon>
        <taxon>Insecta</taxon>
        <taxon>Pterygota</taxon>
        <taxon>Neoptera</taxon>
        <taxon>Endopterygota</taxon>
        <taxon>Coleoptera</taxon>
        <taxon>Polyphaga</taxon>
        <taxon>Cucujiformia</taxon>
        <taxon>Coccinelloidea</taxon>
        <taxon>Coccinellidae</taxon>
        <taxon>Epilachninae</taxon>
        <taxon>Epilachnini</taxon>
        <taxon>Henosepilachna</taxon>
    </lineage>
</organism>
<evidence type="ECO:0000256" key="8">
    <source>
        <dbReference type="ARBA" id="ARBA00022840"/>
    </source>
</evidence>
<dbReference type="GO" id="GO:0004713">
    <property type="term" value="F:protein tyrosine kinase activity"/>
    <property type="evidence" value="ECO:0007669"/>
    <property type="project" value="UniProtKB-KW"/>
</dbReference>
<keyword evidence="3" id="KW-0963">Cytoplasm</keyword>
<dbReference type="PROSITE" id="PS50011">
    <property type="entry name" value="PROTEIN_KINASE_DOM"/>
    <property type="match status" value="1"/>
</dbReference>
<evidence type="ECO:0000256" key="11">
    <source>
        <dbReference type="ARBA" id="ARBA00041268"/>
    </source>
</evidence>
<dbReference type="GO" id="GO:0004674">
    <property type="term" value="F:protein serine/threonine kinase activity"/>
    <property type="evidence" value="ECO:0007669"/>
    <property type="project" value="UniProtKB-KW"/>
</dbReference>
<sequence length="914" mass="104690">MLTDIPKEFRKYSRNCLSLRRILKETRNALADISSNLQLGDELNNDLLNPDMLDKIERKLERKPTLLVFGQDCHAKALFVNNIFEQTILPLYGKRWRYVSFLYGSKKNIRLTLGNEYEILEKLKAHDHQWISIPEEDIQLDDQESPAQHCPSLEVELSHPVLKDNVVVMVPPDCLPEQYADILNHYTKNILPVIIYAVSDDVLSDSNIREIKKLKDIFKLPFLFVSVSNIEKNSVISTESLTESEQHLIESDHISITKLQNLRDQLLRLGYLNESEKTKTEQVMQKPSFCLECSLDNTLICDTRISEDFVLFIRELFKSSLLKMAALLSEVHTKYLRKFILCAFDMAREIQITPKRILYSQEIELKLFKALMKIACDQQEEITKIIQKTLQDMKSNVAEVLEDGLQTGENRAFQTPKLATMEIQQLVRRRLSSSVSNEIVRSVGCLQESFTGTLQRCLESLEKHCHELEGSLSASDAVKQIISAAYNIDLQSSTSFSVIQTFVDRLRMALSNFVPWHNTWLSSGQDHCNLHWQLQIVTNMIDSLSASKLAKTISLQFQESVKSSHEAFQSAIRSLENQLSGQLEQTEEQRIAIRKKHAPRFARLALESTSLCDFLRWGMPKQLREIGRGQYGVVSSCQPWAGVDPCAFKSVVPPDDRHWNDLAMEFYYTRSLPEHPRIVKLKGSVIDFTYGGGSSPAVLLMMERLTRDLYCGLNQGLSWPVRLRVSIDVIKGIRYLHSQGLVHRDIKLKNVLLDKDDRAKLTDFGFCIPEAMMSGSVVGTPVHMAPELLSGRYDSSVDVYAFGILFWYICAGQVSLPNQFNQFHNKEQLWNNVRKGIRPECLKDFNQRCWNLMEQCWAAEPSERPLLGSVQPQLEAIYREALEGPIDDLSVADHTTEIFARFQNMDSFSSTFIN</sequence>
<proteinExistence type="predicted"/>
<evidence type="ECO:0000256" key="1">
    <source>
        <dbReference type="ARBA" id="ARBA00004496"/>
    </source>
</evidence>
<comment type="catalytic activity">
    <reaction evidence="15">
        <text>L-tyrosyl-[protein] + ATP = O-phospho-L-tyrosyl-[protein] + ADP + H(+)</text>
        <dbReference type="Rhea" id="RHEA:10596"/>
        <dbReference type="Rhea" id="RHEA-COMP:10136"/>
        <dbReference type="Rhea" id="RHEA-COMP:20101"/>
        <dbReference type="ChEBI" id="CHEBI:15378"/>
        <dbReference type="ChEBI" id="CHEBI:30616"/>
        <dbReference type="ChEBI" id="CHEBI:46858"/>
        <dbReference type="ChEBI" id="CHEBI:61978"/>
        <dbReference type="ChEBI" id="CHEBI:456216"/>
        <dbReference type="EC" id="2.7.12.1"/>
    </reaction>
</comment>
<dbReference type="PROSITE" id="PS00108">
    <property type="entry name" value="PROTEIN_KINASE_ST"/>
    <property type="match status" value="1"/>
</dbReference>
<protein>
    <recommendedName>
        <fullName evidence="10">Dual serine/threonine and tyrosine protein kinase</fullName>
        <ecNumber evidence="2">2.7.12.1</ecNumber>
    </recommendedName>
    <alternativeName>
        <fullName evidence="12">Dusty protein kinase</fullName>
    </alternativeName>
    <alternativeName>
        <fullName evidence="11">Receptor-interacting serine/threonine-protein kinase 5</fullName>
    </alternativeName>
</protein>